<dbReference type="EMBL" id="MN740593">
    <property type="protein sequence ID" value="QHS77840.1"/>
    <property type="molecule type" value="Genomic_DNA"/>
</dbReference>
<name>A0A6C0AEH1_9ZZZZ</name>
<reference evidence="1" key="1">
    <citation type="journal article" date="2020" name="Nature">
        <title>Giant virus diversity and host interactions through global metagenomics.</title>
        <authorList>
            <person name="Schulz F."/>
            <person name="Roux S."/>
            <person name="Paez-Espino D."/>
            <person name="Jungbluth S."/>
            <person name="Walsh D.A."/>
            <person name="Denef V.J."/>
            <person name="McMahon K.D."/>
            <person name="Konstantinidis K.T."/>
            <person name="Eloe-Fadrosh E.A."/>
            <person name="Kyrpides N.C."/>
            <person name="Woyke T."/>
        </authorList>
    </citation>
    <scope>NUCLEOTIDE SEQUENCE</scope>
    <source>
        <strain evidence="1">GVMAG-S-1021933-23</strain>
    </source>
</reference>
<evidence type="ECO:0000313" key="1">
    <source>
        <dbReference type="EMBL" id="QHS77840.1"/>
    </source>
</evidence>
<protein>
    <submittedName>
        <fullName evidence="1">Uncharacterized protein</fullName>
    </submittedName>
</protein>
<accession>A0A6C0AEH1</accession>
<organism evidence="1">
    <name type="scientific">viral metagenome</name>
    <dbReference type="NCBI Taxonomy" id="1070528"/>
    <lineage>
        <taxon>unclassified sequences</taxon>
        <taxon>metagenomes</taxon>
        <taxon>organismal metagenomes</taxon>
    </lineage>
</organism>
<dbReference type="AlphaFoldDB" id="A0A6C0AEH1"/>
<proteinExistence type="predicted"/>
<sequence length="50" mass="5771">MEKIMLIVCEGKSAPPNWSYIDCMIIKNDKYSQLGYYKMKGKPKAGELKK</sequence>